<accession>A0A8J6BVX2</accession>
<keyword evidence="4" id="KW-0282">Flagellum</keyword>
<reference evidence="7" key="1">
    <citation type="submission" date="2021-05" db="EMBL/GenBank/DDBJ databases">
        <title>A free-living protist that lacks canonical eukaryotic 1 DNA replication and segregation systems.</title>
        <authorList>
            <person name="Salas-Leiva D.E."/>
            <person name="Tromer E.C."/>
            <person name="Curtis B.A."/>
            <person name="Jerlstrom-Hultqvist J."/>
            <person name="Kolisko M."/>
            <person name="Yi Z."/>
            <person name="Salas-Leiva J.S."/>
            <person name="Gallot-Lavallee L."/>
            <person name="Kops G.J.P.L."/>
            <person name="Archibald J.M."/>
            <person name="Simpson A.G.B."/>
            <person name="Roger A.J."/>
        </authorList>
    </citation>
    <scope>NUCLEOTIDE SEQUENCE</scope>
    <source>
        <strain evidence="7">BICM</strain>
    </source>
</reference>
<comment type="caution">
    <text evidence="7">The sequence shown here is derived from an EMBL/GenBank/DDBJ whole genome shotgun (WGS) entry which is preliminary data.</text>
</comment>
<comment type="subcellular location">
    <subcellularLocation>
        <location evidence="1">Cell projection</location>
        <location evidence="1">Cilium</location>
        <location evidence="1">Flagellum</location>
    </subcellularLocation>
</comment>
<dbReference type="Proteomes" id="UP000717585">
    <property type="component" value="Unassembled WGS sequence"/>
</dbReference>
<dbReference type="Pfam" id="PF02493">
    <property type="entry name" value="MORN"/>
    <property type="match status" value="2"/>
</dbReference>
<dbReference type="Gene3D" id="2.20.110.10">
    <property type="entry name" value="Histone H3 K4-specific methyltransferase SET7/9 N-terminal domain"/>
    <property type="match status" value="1"/>
</dbReference>
<evidence type="ECO:0000256" key="5">
    <source>
        <dbReference type="ARBA" id="ARBA00023069"/>
    </source>
</evidence>
<keyword evidence="6" id="KW-0966">Cell projection</keyword>
<dbReference type="GO" id="GO:0031514">
    <property type="term" value="C:motile cilium"/>
    <property type="evidence" value="ECO:0007669"/>
    <property type="project" value="UniProtKB-SubCell"/>
</dbReference>
<evidence type="ECO:0000313" key="7">
    <source>
        <dbReference type="EMBL" id="KAG9391851.1"/>
    </source>
</evidence>
<dbReference type="PANTHER" id="PTHR46437:SF1">
    <property type="entry name" value="MORN REPEAT-CONTAINING PROTEIN 5"/>
    <property type="match status" value="1"/>
</dbReference>
<name>A0A8J6BVX2_9EUKA</name>
<keyword evidence="5" id="KW-0969">Cilium</keyword>
<dbReference type="AlphaFoldDB" id="A0A8J6BVX2"/>
<evidence type="ECO:0000256" key="3">
    <source>
        <dbReference type="ARBA" id="ARBA00022737"/>
    </source>
</evidence>
<dbReference type="InterPro" id="IPR042814">
    <property type="entry name" value="Morn5"/>
</dbReference>
<dbReference type="OrthoDB" id="300500at2759"/>
<dbReference type="PANTHER" id="PTHR46437">
    <property type="entry name" value="MORN REPEAT-CONTAINING PROTEIN 5"/>
    <property type="match status" value="1"/>
</dbReference>
<dbReference type="EMBL" id="JAHDYR010000048">
    <property type="protein sequence ID" value="KAG9391851.1"/>
    <property type="molecule type" value="Genomic_DNA"/>
</dbReference>
<dbReference type="InterPro" id="IPR003409">
    <property type="entry name" value="MORN"/>
</dbReference>
<evidence type="ECO:0000256" key="4">
    <source>
        <dbReference type="ARBA" id="ARBA00022846"/>
    </source>
</evidence>
<keyword evidence="8" id="KW-1185">Reference proteome</keyword>
<evidence type="ECO:0000256" key="2">
    <source>
        <dbReference type="ARBA" id="ARBA00016322"/>
    </source>
</evidence>
<proteinExistence type="predicted"/>
<evidence type="ECO:0000256" key="6">
    <source>
        <dbReference type="ARBA" id="ARBA00023273"/>
    </source>
</evidence>
<organism evidence="7 8">
    <name type="scientific">Carpediemonas membranifera</name>
    <dbReference type="NCBI Taxonomy" id="201153"/>
    <lineage>
        <taxon>Eukaryota</taxon>
        <taxon>Metamonada</taxon>
        <taxon>Carpediemonas-like organisms</taxon>
        <taxon>Carpediemonas</taxon>
    </lineage>
</organism>
<protein>
    <recommendedName>
        <fullName evidence="2">MORN repeat-containing protein 5</fullName>
    </recommendedName>
</protein>
<gene>
    <name evidence="7" type="ORF">J8273_6864</name>
</gene>
<dbReference type="SMART" id="SM00698">
    <property type="entry name" value="MORN"/>
    <property type="match status" value="2"/>
</dbReference>
<evidence type="ECO:0000313" key="8">
    <source>
        <dbReference type="Proteomes" id="UP000717585"/>
    </source>
</evidence>
<keyword evidence="3" id="KW-0677">Repeat</keyword>
<evidence type="ECO:0000256" key="1">
    <source>
        <dbReference type="ARBA" id="ARBA00004230"/>
    </source>
</evidence>
<sequence length="164" mass="18380">MSDQILENYEGAIVEGRPHGHGKIRNENGSIYVGDFSLGEYHGEGTLYFPGQGKIDGFWEHGSLSSFKFYFEDGLPFELQDWGYITEKNRLFQAELVNGIGTPVTKEHPDGTYFVGDGYYDPSNGKVFDCETGAELRRVTGTKEVEWIKAKCSYNYKPGDVPGN</sequence>
<dbReference type="SUPFAM" id="SSF82185">
    <property type="entry name" value="Histone H3 K4-specific methyltransferase SET7/9 N-terminal domain"/>
    <property type="match status" value="1"/>
</dbReference>